<dbReference type="AlphaFoldDB" id="A0A4Z2J9N3"/>
<protein>
    <submittedName>
        <fullName evidence="2">Roundabout 2</fullName>
    </submittedName>
</protein>
<organism evidence="2 3">
    <name type="scientific">Liparis tanakae</name>
    <name type="common">Tanaka's snailfish</name>
    <dbReference type="NCBI Taxonomy" id="230148"/>
    <lineage>
        <taxon>Eukaryota</taxon>
        <taxon>Metazoa</taxon>
        <taxon>Chordata</taxon>
        <taxon>Craniata</taxon>
        <taxon>Vertebrata</taxon>
        <taxon>Euteleostomi</taxon>
        <taxon>Actinopterygii</taxon>
        <taxon>Neopterygii</taxon>
        <taxon>Teleostei</taxon>
        <taxon>Neoteleostei</taxon>
        <taxon>Acanthomorphata</taxon>
        <taxon>Eupercaria</taxon>
        <taxon>Perciformes</taxon>
        <taxon>Cottioidei</taxon>
        <taxon>Cottales</taxon>
        <taxon>Liparidae</taxon>
        <taxon>Liparis</taxon>
    </lineage>
</organism>
<dbReference type="EMBL" id="SRLO01000013">
    <property type="protein sequence ID" value="TNN86757.1"/>
    <property type="molecule type" value="Genomic_DNA"/>
</dbReference>
<reference evidence="2 3" key="1">
    <citation type="submission" date="2019-03" db="EMBL/GenBank/DDBJ databases">
        <title>First draft genome of Liparis tanakae, snailfish: a comprehensive survey of snailfish specific genes.</title>
        <authorList>
            <person name="Kim W."/>
            <person name="Song I."/>
            <person name="Jeong J.-H."/>
            <person name="Kim D."/>
            <person name="Kim S."/>
            <person name="Ryu S."/>
            <person name="Song J.Y."/>
            <person name="Lee S.K."/>
        </authorList>
    </citation>
    <scope>NUCLEOTIDE SEQUENCE [LARGE SCALE GENOMIC DNA]</scope>
    <source>
        <tissue evidence="2">Muscle</tissue>
    </source>
</reference>
<feature type="compositionally biased region" description="Low complexity" evidence="1">
    <location>
        <begin position="29"/>
        <end position="47"/>
    </location>
</feature>
<dbReference type="Proteomes" id="UP000314294">
    <property type="component" value="Unassembled WGS sequence"/>
</dbReference>
<comment type="caution">
    <text evidence="2">The sequence shown here is derived from an EMBL/GenBank/DDBJ whole genome shotgun (WGS) entry which is preliminary data.</text>
</comment>
<proteinExistence type="predicted"/>
<gene>
    <name evidence="2" type="primary">Robo2_1</name>
    <name evidence="2" type="ORF">EYF80_002940</name>
</gene>
<feature type="region of interest" description="Disordered" evidence="1">
    <location>
        <begin position="1"/>
        <end position="56"/>
    </location>
</feature>
<evidence type="ECO:0000256" key="1">
    <source>
        <dbReference type="SAM" id="MobiDB-lite"/>
    </source>
</evidence>
<evidence type="ECO:0000313" key="2">
    <source>
        <dbReference type="EMBL" id="TNN86757.1"/>
    </source>
</evidence>
<keyword evidence="3" id="KW-1185">Reference proteome</keyword>
<dbReference type="OrthoDB" id="8935774at2759"/>
<sequence>MSVQTYRHQNVVDEAEEERGPTPPLRGRSSSPAATSFSQPSSSSLSSTHHDEMQSILQAHLDELTRAYQYEVAKQTWHMKGSPSVSTTPIPPVDFMSSTLGSDLGATLLSEEDEDLEEEERYAMVSKNLCSFEYTPGHTVDSLEGSGMFYIYIKTSLNQ</sequence>
<evidence type="ECO:0000313" key="3">
    <source>
        <dbReference type="Proteomes" id="UP000314294"/>
    </source>
</evidence>
<accession>A0A4Z2J9N3</accession>
<name>A0A4Z2J9N3_9TELE</name>